<dbReference type="STRING" id="930171.Asphe3_16850"/>
<proteinExistence type="predicted"/>
<dbReference type="PANTHER" id="PTHR37489:SF1">
    <property type="entry name" value="DUF3500 DOMAIN-CONTAINING PROTEIN"/>
    <property type="match status" value="1"/>
</dbReference>
<sequence length="422" mass="47651">MSVDTTADFRRHFYAPDDPRISGLKGLDARGYREAAKADAFTGELIRGWEPLYFQPFRGVTNNGSLREGLYRLQPARTGEEAPVAAMTAAGHEMLAYLSPEQREKLSYSPDAVEWQTWANPEFMQHDTGLRLEEQDERTRQLVLALVEASLSPRGYELVRALMRINGFLGEEVGLPALMNEYSYNIALYGQPSLSEPWGWQLFGHHVALNCLVVGTQMVITPIFFGAEPNGIDHGPFAGTYVFTERIALARRLMETLPAPQRAEAQIYEHMVDPTMPEGRIHPGDERHLAGAFQDNRVIPYEGIRVRDMNEQARRLVDAIIADFTAYLPDGPAAARRREIASHYDETWFSWIGGYGPADPFYYRLQSPVLVLELDHHCGVFLNNKEPAPFHIHTLMRTPNGNDYGRELLRQHQTAYSTGTGT</sequence>
<dbReference type="EMBL" id="CP002379">
    <property type="protein sequence ID" value="ADX72842.1"/>
    <property type="molecule type" value="Genomic_DNA"/>
</dbReference>
<dbReference type="OrthoDB" id="581140at2"/>
<dbReference type="RefSeq" id="WP_013600774.1">
    <property type="nucleotide sequence ID" value="NC_015145.1"/>
</dbReference>
<dbReference type="AlphaFoldDB" id="F0MAH4"/>
<name>F0MAH4_PSEPM</name>
<protein>
    <recommendedName>
        <fullName evidence="3">DUF3500 domain-containing protein</fullName>
    </recommendedName>
</protein>
<evidence type="ECO:0008006" key="3">
    <source>
        <dbReference type="Google" id="ProtNLM"/>
    </source>
</evidence>
<dbReference type="Pfam" id="PF12006">
    <property type="entry name" value="DUF3500"/>
    <property type="match status" value="1"/>
</dbReference>
<dbReference type="PANTHER" id="PTHR37489">
    <property type="entry name" value="DUF3500 DOMAIN-CONTAINING PROTEIN"/>
    <property type="match status" value="1"/>
</dbReference>
<evidence type="ECO:0000313" key="1">
    <source>
        <dbReference type="EMBL" id="ADX72842.1"/>
    </source>
</evidence>
<dbReference type="InterPro" id="IPR021889">
    <property type="entry name" value="DUF3500"/>
</dbReference>
<accession>F0MAH4</accession>
<dbReference type="HOGENOM" id="CLU_033093_2_1_11"/>
<dbReference type="KEGG" id="apn:Asphe3_16850"/>
<reference evidence="1 2" key="1">
    <citation type="journal article" date="2011" name="Stand. Genomic Sci.">
        <title>Complete genome sequence of Arthrobacter phenanthrenivorans type strain (Sphe3).</title>
        <authorList>
            <person name="Kallimanis A."/>
            <person name="Labutti K.M."/>
            <person name="Lapidus A."/>
            <person name="Clum A."/>
            <person name="Lykidis A."/>
            <person name="Mavromatis K."/>
            <person name="Pagani I."/>
            <person name="Liolios K."/>
            <person name="Ivanova N."/>
            <person name="Goodwin L."/>
            <person name="Pitluck S."/>
            <person name="Chen A."/>
            <person name="Palaniappan K."/>
            <person name="Markowitz V."/>
            <person name="Bristow J."/>
            <person name="Velentzas A.D."/>
            <person name="Perisynakis A."/>
            <person name="Ouzounis C.C."/>
            <person name="Kyrpides N.C."/>
            <person name="Koukkou A.I."/>
            <person name="Drainas C."/>
        </authorList>
    </citation>
    <scope>NUCLEOTIDE SEQUENCE [LARGE SCALE GENOMIC DNA]</scope>
    <source>
        <strain evidence="2">DSM 18606 / JCM 16027 / LMG 23796 / Sphe3</strain>
    </source>
</reference>
<dbReference type="eggNOG" id="COG0715">
    <property type="taxonomic scope" value="Bacteria"/>
</dbReference>
<evidence type="ECO:0000313" key="2">
    <source>
        <dbReference type="Proteomes" id="UP000008639"/>
    </source>
</evidence>
<gene>
    <name evidence="1" type="ordered locus">Asphe3_16850</name>
</gene>
<dbReference type="Proteomes" id="UP000008639">
    <property type="component" value="Chromosome"/>
</dbReference>
<organism evidence="1 2">
    <name type="scientific">Pseudarthrobacter phenanthrenivorans (strain DSM 18606 / JCM 16027 / LMG 23796 / Sphe3)</name>
    <name type="common">Arthrobacter phenanthrenivorans</name>
    <dbReference type="NCBI Taxonomy" id="930171"/>
    <lineage>
        <taxon>Bacteria</taxon>
        <taxon>Bacillati</taxon>
        <taxon>Actinomycetota</taxon>
        <taxon>Actinomycetes</taxon>
        <taxon>Micrococcales</taxon>
        <taxon>Micrococcaceae</taxon>
        <taxon>Pseudarthrobacter</taxon>
    </lineage>
</organism>